<dbReference type="PANTHER" id="PTHR11562">
    <property type="entry name" value="CATION EFFLUX PROTEIN/ ZINC TRANSPORTER"/>
    <property type="match status" value="1"/>
</dbReference>
<dbReference type="SUPFAM" id="SSF161111">
    <property type="entry name" value="Cation efflux protein transmembrane domain-like"/>
    <property type="match status" value="1"/>
</dbReference>
<keyword evidence="4 9" id="KW-0812">Transmembrane</keyword>
<dbReference type="GO" id="GO:0005886">
    <property type="term" value="C:plasma membrane"/>
    <property type="evidence" value="ECO:0007669"/>
    <property type="project" value="TreeGrafter"/>
</dbReference>
<keyword evidence="7" id="KW-0406">Ion transport</keyword>
<feature type="transmembrane region" description="Helical" evidence="9">
    <location>
        <begin position="48"/>
        <end position="68"/>
    </location>
</feature>
<evidence type="ECO:0000256" key="6">
    <source>
        <dbReference type="ARBA" id="ARBA00022989"/>
    </source>
</evidence>
<keyword evidence="8 9" id="KW-0472">Membrane</keyword>
<feature type="transmembrane region" description="Helical" evidence="9">
    <location>
        <begin position="80"/>
        <end position="101"/>
    </location>
</feature>
<gene>
    <name evidence="12" type="ORF">ATO7_03040</name>
</gene>
<dbReference type="InterPro" id="IPR027470">
    <property type="entry name" value="Cation_efflux_CTD"/>
</dbReference>
<organism evidence="12 13">
    <name type="scientific">Oceanococcus atlanticus</name>
    <dbReference type="NCBI Taxonomy" id="1317117"/>
    <lineage>
        <taxon>Bacteria</taxon>
        <taxon>Pseudomonadati</taxon>
        <taxon>Pseudomonadota</taxon>
        <taxon>Gammaproteobacteria</taxon>
        <taxon>Chromatiales</taxon>
        <taxon>Oceanococcaceae</taxon>
        <taxon>Oceanococcus</taxon>
    </lineage>
</organism>
<feature type="transmembrane region" description="Helical" evidence="9">
    <location>
        <begin position="15"/>
        <end position="36"/>
    </location>
</feature>
<proteinExistence type="inferred from homology"/>
<evidence type="ECO:0000256" key="2">
    <source>
        <dbReference type="ARBA" id="ARBA00008873"/>
    </source>
</evidence>
<dbReference type="InterPro" id="IPR036837">
    <property type="entry name" value="Cation_efflux_CTD_sf"/>
</dbReference>
<evidence type="ECO:0000256" key="5">
    <source>
        <dbReference type="ARBA" id="ARBA00022906"/>
    </source>
</evidence>
<evidence type="ECO:0000313" key="12">
    <source>
        <dbReference type="EMBL" id="ORE88817.1"/>
    </source>
</evidence>
<feature type="transmembrane region" description="Helical" evidence="9">
    <location>
        <begin position="176"/>
        <end position="198"/>
    </location>
</feature>
<evidence type="ECO:0000313" key="13">
    <source>
        <dbReference type="Proteomes" id="UP000192342"/>
    </source>
</evidence>
<dbReference type="Pfam" id="PF16916">
    <property type="entry name" value="ZT_dimer"/>
    <property type="match status" value="1"/>
</dbReference>
<evidence type="ECO:0000256" key="4">
    <source>
        <dbReference type="ARBA" id="ARBA00022692"/>
    </source>
</evidence>
<evidence type="ECO:0000256" key="9">
    <source>
        <dbReference type="SAM" id="Phobius"/>
    </source>
</evidence>
<keyword evidence="5" id="KW-0864">Zinc transport</keyword>
<evidence type="ECO:0000256" key="1">
    <source>
        <dbReference type="ARBA" id="ARBA00004141"/>
    </source>
</evidence>
<dbReference type="InterPro" id="IPR050681">
    <property type="entry name" value="CDF/SLC30A"/>
</dbReference>
<dbReference type="NCBIfam" id="TIGR01297">
    <property type="entry name" value="CDF"/>
    <property type="match status" value="1"/>
</dbReference>
<dbReference type="AlphaFoldDB" id="A0A1Y1SGN4"/>
<name>A0A1Y1SGN4_9GAMM</name>
<feature type="domain" description="Cation efflux protein transmembrane" evidence="10">
    <location>
        <begin position="15"/>
        <end position="205"/>
    </location>
</feature>
<dbReference type="OrthoDB" id="9809646at2"/>
<keyword evidence="13" id="KW-1185">Reference proteome</keyword>
<dbReference type="Gene3D" id="1.20.1510.10">
    <property type="entry name" value="Cation efflux protein transmembrane domain"/>
    <property type="match status" value="1"/>
</dbReference>
<dbReference type="InterPro" id="IPR027469">
    <property type="entry name" value="Cation_efflux_TMD_sf"/>
</dbReference>
<evidence type="ECO:0000256" key="3">
    <source>
        <dbReference type="ARBA" id="ARBA00022448"/>
    </source>
</evidence>
<dbReference type="Proteomes" id="UP000192342">
    <property type="component" value="Unassembled WGS sequence"/>
</dbReference>
<dbReference type="EMBL" id="AQQV01000001">
    <property type="protein sequence ID" value="ORE88817.1"/>
    <property type="molecule type" value="Genomic_DNA"/>
</dbReference>
<evidence type="ECO:0000259" key="10">
    <source>
        <dbReference type="Pfam" id="PF01545"/>
    </source>
</evidence>
<dbReference type="PANTHER" id="PTHR11562:SF17">
    <property type="entry name" value="RE54080P-RELATED"/>
    <property type="match status" value="1"/>
</dbReference>
<keyword evidence="5" id="KW-0862">Zinc</keyword>
<dbReference type="STRING" id="1317117.ATO7_03040"/>
<feature type="transmembrane region" description="Helical" evidence="9">
    <location>
        <begin position="148"/>
        <end position="170"/>
    </location>
</feature>
<reference evidence="12 13" key="1">
    <citation type="submission" date="2013-04" db="EMBL/GenBank/DDBJ databases">
        <title>Oceanococcus atlanticus 22II-S10r2 Genome Sequencing.</title>
        <authorList>
            <person name="Lai Q."/>
            <person name="Li G."/>
            <person name="Shao Z."/>
        </authorList>
    </citation>
    <scope>NUCLEOTIDE SEQUENCE [LARGE SCALE GENOMIC DNA]</scope>
    <source>
        <strain evidence="12 13">22II-S10r2</strain>
    </source>
</reference>
<accession>A0A1Y1SGN4</accession>
<sequence length="303" mass="32410">MAHDHKHPADSRKTLLLALCITGGFAVVELVGGLLANSLALIGDAGHMATDALALGLGALAAAISRIGATARYSYGLRRAEVLGAFINVLFMFGVVVWIVIEAIERVQEPVTVAGPTVMVIAAIGLIINLVVFRILHAGEQTLNTRGALLHVLGDLLGSVAALGAGLIVWLTDWMLIDPLLSLLVCGLILLSSTRVLLDSVHVMMEGVPPELSLSDVGESMAGAHPDIMQIHDLHIWRLSSDMTALSAHVVLRESSRWPDVLNDLRTRLHTQYGISHITIQPEMADEQIVVPANDLPPMGRNE</sequence>
<comment type="subcellular location">
    <subcellularLocation>
        <location evidence="1">Membrane</location>
        <topology evidence="1">Multi-pass membrane protein</topology>
    </subcellularLocation>
</comment>
<evidence type="ECO:0000259" key="11">
    <source>
        <dbReference type="Pfam" id="PF16916"/>
    </source>
</evidence>
<dbReference type="Pfam" id="PF01545">
    <property type="entry name" value="Cation_efflux"/>
    <property type="match status" value="1"/>
</dbReference>
<dbReference type="InterPro" id="IPR002524">
    <property type="entry name" value="Cation_efflux"/>
</dbReference>
<dbReference type="SUPFAM" id="SSF160240">
    <property type="entry name" value="Cation efflux protein cytoplasmic domain-like"/>
    <property type="match status" value="1"/>
</dbReference>
<feature type="transmembrane region" description="Helical" evidence="9">
    <location>
        <begin position="113"/>
        <end position="136"/>
    </location>
</feature>
<dbReference type="GO" id="GO:0005385">
    <property type="term" value="F:zinc ion transmembrane transporter activity"/>
    <property type="evidence" value="ECO:0007669"/>
    <property type="project" value="TreeGrafter"/>
</dbReference>
<dbReference type="InterPro" id="IPR058533">
    <property type="entry name" value="Cation_efflux_TM"/>
</dbReference>
<keyword evidence="3" id="KW-0813">Transport</keyword>
<keyword evidence="6 9" id="KW-1133">Transmembrane helix</keyword>
<dbReference type="RefSeq" id="WP_083559428.1">
    <property type="nucleotide sequence ID" value="NZ_AQQV01000001.1"/>
</dbReference>
<feature type="domain" description="Cation efflux protein cytoplasmic" evidence="11">
    <location>
        <begin position="221"/>
        <end position="283"/>
    </location>
</feature>
<evidence type="ECO:0000256" key="8">
    <source>
        <dbReference type="ARBA" id="ARBA00023136"/>
    </source>
</evidence>
<protein>
    <submittedName>
        <fullName evidence="12">Cation diffusion facilitator family transporter</fullName>
    </submittedName>
</protein>
<comment type="caution">
    <text evidence="12">The sequence shown here is derived from an EMBL/GenBank/DDBJ whole genome shotgun (WGS) entry which is preliminary data.</text>
</comment>
<evidence type="ECO:0000256" key="7">
    <source>
        <dbReference type="ARBA" id="ARBA00023065"/>
    </source>
</evidence>
<comment type="similarity">
    <text evidence="2">Belongs to the cation diffusion facilitator (CDF) transporter (TC 2.A.4) family. SLC30A subfamily.</text>
</comment>